<dbReference type="Pfam" id="PF09346">
    <property type="entry name" value="SMI1_KNR4"/>
    <property type="match status" value="1"/>
</dbReference>
<dbReference type="InterPro" id="IPR037883">
    <property type="entry name" value="Knr4/Smi1-like_sf"/>
</dbReference>
<protein>
    <submittedName>
        <fullName evidence="2">SMI1/KNR4 family protein</fullName>
    </submittedName>
</protein>
<dbReference type="AlphaFoldDB" id="A0A4V1IMZ1"/>
<proteinExistence type="predicted"/>
<dbReference type="Gene3D" id="3.40.1580.10">
    <property type="entry name" value="SMI1/KNR4-like"/>
    <property type="match status" value="1"/>
</dbReference>
<dbReference type="Proteomes" id="UP000257039">
    <property type="component" value="Unassembled WGS sequence"/>
</dbReference>
<dbReference type="InterPro" id="IPR018958">
    <property type="entry name" value="Knr4/Smi1-like_dom"/>
</dbReference>
<sequence length="87" mass="10066">MASLCCIARQPREHEELNELQESGDIPPDNWNSDWFPFTENGGGNYMCLSQKTSEIFYYDKYGASTGQKFDSFDSWLKDLYDGYEAL</sequence>
<evidence type="ECO:0000313" key="2">
    <source>
        <dbReference type="EMBL" id="RDH41911.1"/>
    </source>
</evidence>
<feature type="domain" description="Knr4/Smi1-like" evidence="1">
    <location>
        <begin position="11"/>
        <end position="78"/>
    </location>
</feature>
<evidence type="ECO:0000313" key="3">
    <source>
        <dbReference type="Proteomes" id="UP000257039"/>
    </source>
</evidence>
<keyword evidence="3" id="KW-1185">Reference proteome</keyword>
<accession>A0A4V1IMZ1</accession>
<gene>
    <name evidence="2" type="ORF">B9G39_26205</name>
</gene>
<dbReference type="EMBL" id="NDXW01000002">
    <property type="protein sequence ID" value="RDH41911.1"/>
    <property type="molecule type" value="Genomic_DNA"/>
</dbReference>
<evidence type="ECO:0000259" key="1">
    <source>
        <dbReference type="Pfam" id="PF09346"/>
    </source>
</evidence>
<organism evidence="2 3">
    <name type="scientific">Zooshikella ganghwensis</name>
    <dbReference type="NCBI Taxonomy" id="202772"/>
    <lineage>
        <taxon>Bacteria</taxon>
        <taxon>Pseudomonadati</taxon>
        <taxon>Pseudomonadota</taxon>
        <taxon>Gammaproteobacteria</taxon>
        <taxon>Oceanospirillales</taxon>
        <taxon>Zooshikellaceae</taxon>
        <taxon>Zooshikella</taxon>
    </lineage>
</organism>
<name>A0A4V1IMZ1_9GAMM</name>
<dbReference type="SUPFAM" id="SSF160631">
    <property type="entry name" value="SMI1/KNR4-like"/>
    <property type="match status" value="1"/>
</dbReference>
<reference evidence="2 3" key="1">
    <citation type="submission" date="2017-04" db="EMBL/GenBank/DDBJ databases">
        <title>Draft genome sequence of Zooshikella ganghwensis VG4 isolated from Red Sea sediments.</title>
        <authorList>
            <person name="Rehman Z."/>
            <person name="Alam I."/>
            <person name="Kamau A."/>
            <person name="Bajic V."/>
            <person name="Leiknes T."/>
        </authorList>
    </citation>
    <scope>NUCLEOTIDE SEQUENCE [LARGE SCALE GENOMIC DNA]</scope>
    <source>
        <strain evidence="2 3">VG4</strain>
    </source>
</reference>
<comment type="caution">
    <text evidence="2">The sequence shown here is derived from an EMBL/GenBank/DDBJ whole genome shotgun (WGS) entry which is preliminary data.</text>
</comment>